<evidence type="ECO:0000313" key="1">
    <source>
        <dbReference type="EMBL" id="AKP66120.1"/>
    </source>
</evidence>
<dbReference type="STRING" id="1007676.ABM34_00155"/>
<protein>
    <submittedName>
        <fullName evidence="2">Uncharacterized protein</fullName>
    </submittedName>
</protein>
<dbReference type="EMBL" id="CP012034">
    <property type="protein sequence ID" value="AKP68328.1"/>
    <property type="molecule type" value="Genomic_DNA"/>
</dbReference>
<dbReference type="KEGG" id="lgn:ABM34_00155"/>
<dbReference type="AlphaFoldDB" id="A0A0H4QNI3"/>
<dbReference type="Proteomes" id="UP000036106">
    <property type="component" value="Chromosome"/>
</dbReference>
<organism evidence="2 3">
    <name type="scientific">Companilactobacillus ginsenosidimutans</name>
    <dbReference type="NCBI Taxonomy" id="1007676"/>
    <lineage>
        <taxon>Bacteria</taxon>
        <taxon>Bacillati</taxon>
        <taxon>Bacillota</taxon>
        <taxon>Bacilli</taxon>
        <taxon>Lactobacillales</taxon>
        <taxon>Lactobacillaceae</taxon>
        <taxon>Companilactobacillus</taxon>
    </lineage>
</organism>
<name>A0A0H4QNI3_9LACO</name>
<dbReference type="OrthoDB" id="2293263at2"/>
<accession>A0A0H4QNI3</accession>
<dbReference type="KEGG" id="lgn:ABM34_12790"/>
<dbReference type="PATRIC" id="fig|1007676.4.peg.2591"/>
<evidence type="ECO:0000313" key="2">
    <source>
        <dbReference type="EMBL" id="AKP68328.1"/>
    </source>
</evidence>
<sequence>METEKFISELPIIQNVERDSLAYANNQLLIIHDPILSQIKYLKVIYGRYHQLLNDVSDYRGNTDIEEHLIMAISELETVHKQIDGELLNMNWLLKEIKENVFKNDD</sequence>
<reference evidence="3" key="2">
    <citation type="submission" date="2015-07" db="EMBL/GenBank/DDBJ databases">
        <title>Lactobacillus ginsenosidimutans/EMML 3141/ whole genome sequencing.</title>
        <authorList>
            <person name="Kim M.K."/>
            <person name="Im W.-T."/>
            <person name="Srinivasan S."/>
            <person name="Lee J.-J."/>
        </authorList>
    </citation>
    <scope>NUCLEOTIDE SEQUENCE [LARGE SCALE GENOMIC DNA]</scope>
    <source>
        <strain evidence="3">EMML 3041</strain>
    </source>
</reference>
<proteinExistence type="predicted"/>
<dbReference type="RefSeq" id="WP_048702363.1">
    <property type="nucleotide sequence ID" value="NZ_CP012034.1"/>
</dbReference>
<reference evidence="2" key="1">
    <citation type="submission" date="2015-07" db="EMBL/GenBank/DDBJ databases">
        <title>Lactobacillus ginsenosidimutans EMML 3041 whole genome sequencing.</title>
        <authorList>
            <person name="Kim M.K."/>
            <person name="Im W.-T."/>
            <person name="Srinivasan S."/>
            <person name="Lee J.-J."/>
        </authorList>
    </citation>
    <scope>NUCLEOTIDE SEQUENCE</scope>
    <source>
        <strain evidence="2">EMML 3041</strain>
    </source>
</reference>
<keyword evidence="3" id="KW-1185">Reference proteome</keyword>
<evidence type="ECO:0000313" key="3">
    <source>
        <dbReference type="Proteomes" id="UP000036106"/>
    </source>
</evidence>
<gene>
    <name evidence="1" type="ORF">ABM34_00155</name>
    <name evidence="2" type="ORF">ABM34_12790</name>
</gene>
<dbReference type="EMBL" id="CP012034">
    <property type="protein sequence ID" value="AKP66120.1"/>
    <property type="molecule type" value="Genomic_DNA"/>
</dbReference>